<protein>
    <recommendedName>
        <fullName evidence="5">Trypsin</fullName>
    </recommendedName>
</protein>
<dbReference type="EMBL" id="FNNZ01000002">
    <property type="protein sequence ID" value="SDW24741.1"/>
    <property type="molecule type" value="Genomic_DNA"/>
</dbReference>
<dbReference type="AlphaFoldDB" id="A0A1H2RZ37"/>
<dbReference type="InterPro" id="IPR043504">
    <property type="entry name" value="Peptidase_S1_PA_chymotrypsin"/>
</dbReference>
<dbReference type="Gene3D" id="2.40.10.10">
    <property type="entry name" value="Trypsin-like serine proteases"/>
    <property type="match status" value="2"/>
</dbReference>
<dbReference type="SUPFAM" id="SSF50494">
    <property type="entry name" value="Trypsin-like serine proteases"/>
    <property type="match status" value="1"/>
</dbReference>
<name>A0A1H2RZ37_THIRO</name>
<sequence>MLRSLSVAVVLTTASQVSLSQDRGGEAPGPVPMPSELQRPQSGNVHDYWTPERMESARPRGMSRPVVPDAQSSTSSEEADLPLGPPILVPGWSPEGDELPPVPGESYEINLKVAPLDFSLQTHGSAPTNPKDGPYGPFQRWTMQGRYETWPRSVHGKLFFSLGGSDSECSATVIGRNVIATAGHCVSDGSGTWATNFLFCPGYSQSGPMPGTGCWGVRDGTTSTAFLQSDDEDYDYACLITNTTGDQFNGPIGDRTGWTGVAYNRATFQPIVQFGYPGDAPFDGKTIQQVVSVEWYELDRTPGGQKSKYIGSDLTGGSSGGGWFLSWRHPSTEYPDTDGSTVTDPAGAQNGPYLNGVNSHTRCASNCGSPPTTTSGEFWQEMGSPQFLNSTTDNQDASDIFGYCFANQ</sequence>
<evidence type="ECO:0000313" key="3">
    <source>
        <dbReference type="EMBL" id="SDW24741.1"/>
    </source>
</evidence>
<feature type="compositionally biased region" description="Basic and acidic residues" evidence="2">
    <location>
        <begin position="49"/>
        <end position="58"/>
    </location>
</feature>
<evidence type="ECO:0000313" key="4">
    <source>
        <dbReference type="Proteomes" id="UP000198816"/>
    </source>
</evidence>
<keyword evidence="4" id="KW-1185">Reference proteome</keyword>
<dbReference type="STRING" id="1058.SAMN05421783_102235"/>
<evidence type="ECO:0000256" key="1">
    <source>
        <dbReference type="ARBA" id="ARBA00022729"/>
    </source>
</evidence>
<dbReference type="OrthoDB" id="8392384at2"/>
<reference evidence="4" key="1">
    <citation type="submission" date="2016-10" db="EMBL/GenBank/DDBJ databases">
        <authorList>
            <person name="Varghese N."/>
            <person name="Submissions S."/>
        </authorList>
    </citation>
    <scope>NUCLEOTIDE SEQUENCE [LARGE SCALE GENOMIC DNA]</scope>
    <source>
        <strain evidence="4">DSM 217</strain>
    </source>
</reference>
<gene>
    <name evidence="3" type="ORF">SAMN05421783_102235</name>
</gene>
<organism evidence="3 4">
    <name type="scientific">Thiocapsa roseopersicina</name>
    <dbReference type="NCBI Taxonomy" id="1058"/>
    <lineage>
        <taxon>Bacteria</taxon>
        <taxon>Pseudomonadati</taxon>
        <taxon>Pseudomonadota</taxon>
        <taxon>Gammaproteobacteria</taxon>
        <taxon>Chromatiales</taxon>
        <taxon>Chromatiaceae</taxon>
        <taxon>Thiocapsa</taxon>
    </lineage>
</organism>
<dbReference type="InterPro" id="IPR009003">
    <property type="entry name" value="Peptidase_S1_PA"/>
</dbReference>
<evidence type="ECO:0008006" key="5">
    <source>
        <dbReference type="Google" id="ProtNLM"/>
    </source>
</evidence>
<accession>A0A1H2RZ37</accession>
<dbReference type="PANTHER" id="PTHR15462">
    <property type="entry name" value="SERINE PROTEASE"/>
    <property type="match status" value="1"/>
</dbReference>
<feature type="region of interest" description="Disordered" evidence="2">
    <location>
        <begin position="14"/>
        <end position="84"/>
    </location>
</feature>
<evidence type="ECO:0000256" key="2">
    <source>
        <dbReference type="SAM" id="MobiDB-lite"/>
    </source>
</evidence>
<proteinExistence type="predicted"/>
<keyword evidence="1" id="KW-0732">Signal</keyword>
<dbReference type="InterPro" id="IPR050966">
    <property type="entry name" value="Glutamyl_endopeptidase"/>
</dbReference>
<dbReference type="Proteomes" id="UP000198816">
    <property type="component" value="Unassembled WGS sequence"/>
</dbReference>